<sequence>MSLQRTPKALLELAPGQRHLSLRERSLLLLAEGTPLAQLQAMYHGQGAALVQRLLQDGYLQQPSAARTTPASESLSTTAPTSLAGVRMHLFDLCERMFANRLHDTAHHLRQMLREARDLDSMLHARDQLLRAVHLHAGAERAEALRQQLADMLPERSLDTPN</sequence>
<gene>
    <name evidence="1" type="ORF">AX13_10930</name>
</gene>
<dbReference type="Proteomes" id="UP000020766">
    <property type="component" value="Unassembled WGS sequence"/>
</dbReference>
<protein>
    <submittedName>
        <fullName evidence="1">Uncharacterized protein</fullName>
    </submittedName>
</protein>
<dbReference type="RefSeq" id="WP_043379230.1">
    <property type="nucleotide sequence ID" value="NZ_JBOK01000003.1"/>
</dbReference>
<dbReference type="EMBL" id="JBOK01000003">
    <property type="protein sequence ID" value="EXU81310.1"/>
    <property type="molecule type" value="Genomic_DNA"/>
</dbReference>
<reference evidence="1 2" key="1">
    <citation type="submission" date="2014-01" db="EMBL/GenBank/DDBJ databases">
        <title>Interspecies Systems Biology Uncovers Metabolites Affecting C. elegans Gene Expression and Life History Traits.</title>
        <authorList>
            <person name="Watson E."/>
            <person name="Macneil L.T."/>
            <person name="Ritter A.D."/>
            <person name="Yilmaz L.S."/>
            <person name="Rosebrock A.P."/>
            <person name="Caudy A.A."/>
            <person name="Walhout A.J."/>
        </authorList>
    </citation>
    <scope>NUCLEOTIDE SEQUENCE [LARGE SCALE GENOMIC DNA]</scope>
    <source>
        <strain evidence="1 2">DA1877</strain>
    </source>
</reference>
<dbReference type="PATRIC" id="fig|1457173.3.peg.713"/>
<accession>A0A014P593</accession>
<evidence type="ECO:0000313" key="2">
    <source>
        <dbReference type="Proteomes" id="UP000020766"/>
    </source>
</evidence>
<organism evidence="1 2">
    <name type="scientific">Comamonas aquatica DA1877</name>
    <dbReference type="NCBI Taxonomy" id="1457173"/>
    <lineage>
        <taxon>Bacteria</taxon>
        <taxon>Pseudomonadati</taxon>
        <taxon>Pseudomonadota</taxon>
        <taxon>Betaproteobacteria</taxon>
        <taxon>Burkholderiales</taxon>
        <taxon>Comamonadaceae</taxon>
        <taxon>Comamonas</taxon>
    </lineage>
</organism>
<proteinExistence type="predicted"/>
<evidence type="ECO:0000313" key="1">
    <source>
        <dbReference type="EMBL" id="EXU81310.1"/>
    </source>
</evidence>
<dbReference type="AlphaFoldDB" id="A0A014P593"/>
<keyword evidence="2" id="KW-1185">Reference proteome</keyword>
<name>A0A014P593_9BURK</name>
<comment type="caution">
    <text evidence="1">The sequence shown here is derived from an EMBL/GenBank/DDBJ whole genome shotgun (WGS) entry which is preliminary data.</text>
</comment>